<keyword evidence="2" id="KW-0548">Nucleotidyltransferase</keyword>
<dbReference type="OrthoDB" id="9813719at2"/>
<dbReference type="InterPro" id="IPR003812">
    <property type="entry name" value="Fido"/>
</dbReference>
<comment type="caution">
    <text evidence="9">The sequence shown here is derived from an EMBL/GenBank/DDBJ whole genome shotgun (WGS) entry which is preliminary data.</text>
</comment>
<evidence type="ECO:0000313" key="9">
    <source>
        <dbReference type="EMBL" id="MBA4543259.1"/>
    </source>
</evidence>
<dbReference type="EMBL" id="JACEIP010000013">
    <property type="protein sequence ID" value="MBA4543259.1"/>
    <property type="molecule type" value="Genomic_DNA"/>
</dbReference>
<evidence type="ECO:0000256" key="6">
    <source>
        <dbReference type="ARBA" id="ARBA00047939"/>
    </source>
</evidence>
<dbReference type="Pfam" id="PF02661">
    <property type="entry name" value="Fic"/>
    <property type="match status" value="1"/>
</dbReference>
<evidence type="ECO:0000259" key="8">
    <source>
        <dbReference type="PROSITE" id="PS51459"/>
    </source>
</evidence>
<evidence type="ECO:0000256" key="4">
    <source>
        <dbReference type="ARBA" id="ARBA00022840"/>
    </source>
</evidence>
<dbReference type="PANTHER" id="PTHR39560:SF1">
    <property type="entry name" value="PROTEIN ADENYLYLTRANSFERASE FIC-RELATED"/>
    <property type="match status" value="1"/>
</dbReference>
<dbReference type="Gene3D" id="1.10.3290.10">
    <property type="entry name" value="Fido-like domain"/>
    <property type="match status" value="1"/>
</dbReference>
<dbReference type="PROSITE" id="PS51459">
    <property type="entry name" value="FIDO"/>
    <property type="match status" value="1"/>
</dbReference>
<evidence type="ECO:0000256" key="7">
    <source>
        <dbReference type="ARBA" id="ARBA00048696"/>
    </source>
</evidence>
<evidence type="ECO:0000256" key="3">
    <source>
        <dbReference type="ARBA" id="ARBA00022741"/>
    </source>
</evidence>
<keyword evidence="4" id="KW-0067">ATP-binding</keyword>
<dbReference type="PANTHER" id="PTHR39560">
    <property type="entry name" value="PROTEIN ADENYLYLTRANSFERASE FIC-RELATED"/>
    <property type="match status" value="1"/>
</dbReference>
<protein>
    <recommendedName>
        <fullName evidence="5">protein adenylyltransferase</fullName>
        <ecNumber evidence="5">2.7.7.108</ecNumber>
    </recommendedName>
</protein>
<keyword evidence="3" id="KW-0547">Nucleotide-binding</keyword>
<dbReference type="EC" id="2.7.7.108" evidence="5"/>
<comment type="catalytic activity">
    <reaction evidence="7">
        <text>L-tyrosyl-[protein] + ATP = O-(5'-adenylyl)-L-tyrosyl-[protein] + diphosphate</text>
        <dbReference type="Rhea" id="RHEA:54288"/>
        <dbReference type="Rhea" id="RHEA-COMP:10136"/>
        <dbReference type="Rhea" id="RHEA-COMP:13846"/>
        <dbReference type="ChEBI" id="CHEBI:30616"/>
        <dbReference type="ChEBI" id="CHEBI:33019"/>
        <dbReference type="ChEBI" id="CHEBI:46858"/>
        <dbReference type="ChEBI" id="CHEBI:83624"/>
        <dbReference type="EC" id="2.7.7.108"/>
    </reaction>
</comment>
<dbReference type="GO" id="GO:0051302">
    <property type="term" value="P:regulation of cell division"/>
    <property type="evidence" value="ECO:0007669"/>
    <property type="project" value="TreeGrafter"/>
</dbReference>
<dbReference type="GO" id="GO:0070733">
    <property type="term" value="F:AMPylase activity"/>
    <property type="evidence" value="ECO:0007669"/>
    <property type="project" value="UniProtKB-EC"/>
</dbReference>
<evidence type="ECO:0000256" key="5">
    <source>
        <dbReference type="ARBA" id="ARBA00034531"/>
    </source>
</evidence>
<dbReference type="GO" id="GO:0005524">
    <property type="term" value="F:ATP binding"/>
    <property type="evidence" value="ECO:0007669"/>
    <property type="project" value="UniProtKB-KW"/>
</dbReference>
<comment type="catalytic activity">
    <reaction evidence="6">
        <text>L-threonyl-[protein] + ATP = 3-O-(5'-adenylyl)-L-threonyl-[protein] + diphosphate</text>
        <dbReference type="Rhea" id="RHEA:54292"/>
        <dbReference type="Rhea" id="RHEA-COMP:11060"/>
        <dbReference type="Rhea" id="RHEA-COMP:13847"/>
        <dbReference type="ChEBI" id="CHEBI:30013"/>
        <dbReference type="ChEBI" id="CHEBI:30616"/>
        <dbReference type="ChEBI" id="CHEBI:33019"/>
        <dbReference type="ChEBI" id="CHEBI:138113"/>
        <dbReference type="EC" id="2.7.7.108"/>
    </reaction>
</comment>
<dbReference type="SUPFAM" id="SSF140931">
    <property type="entry name" value="Fic-like"/>
    <property type="match status" value="1"/>
</dbReference>
<evidence type="ECO:0000256" key="1">
    <source>
        <dbReference type="ARBA" id="ARBA00022679"/>
    </source>
</evidence>
<evidence type="ECO:0000256" key="2">
    <source>
        <dbReference type="ARBA" id="ARBA00022695"/>
    </source>
</evidence>
<feature type="domain" description="Fido" evidence="8">
    <location>
        <begin position="18"/>
        <end position="172"/>
    </location>
</feature>
<dbReference type="RefSeq" id="WP_152568533.1">
    <property type="nucleotide sequence ID" value="NZ_JACEIP010000013.1"/>
</dbReference>
<keyword evidence="1" id="KW-0808">Transferase</keyword>
<evidence type="ECO:0000313" key="10">
    <source>
        <dbReference type="Proteomes" id="UP000530514"/>
    </source>
</evidence>
<organism evidence="9 10">
    <name type="scientific">Thermoactinomyces daqus</name>
    <dbReference type="NCBI Taxonomy" id="1329516"/>
    <lineage>
        <taxon>Bacteria</taxon>
        <taxon>Bacillati</taxon>
        <taxon>Bacillota</taxon>
        <taxon>Bacilli</taxon>
        <taxon>Bacillales</taxon>
        <taxon>Thermoactinomycetaceae</taxon>
        <taxon>Thermoactinomyces</taxon>
    </lineage>
</organism>
<proteinExistence type="predicted"/>
<gene>
    <name evidence="9" type="ORF">H1164_10160</name>
</gene>
<sequence length="173" mass="20434">MTSKRLVQLMESPILGHFDLLHLQRIHWYLFQDVYEWAGQLRTETISKPPTVFCLPYFLRPQAERIFAELRSERYLTGLDAESFSDRAAYYLAEINMLHPFREGNGRAQREFIRCLGLNTGYEIDWYALDADAMLEAMIESAHRSRAKLVRMIQISLANEKPNAELIRFYRRN</sequence>
<dbReference type="AlphaFoldDB" id="A0A7W1XAX9"/>
<dbReference type="Proteomes" id="UP000530514">
    <property type="component" value="Unassembled WGS sequence"/>
</dbReference>
<reference evidence="9 10" key="1">
    <citation type="submission" date="2020-07" db="EMBL/GenBank/DDBJ databases">
        <authorList>
            <person name="Feng H."/>
        </authorList>
    </citation>
    <scope>NUCLEOTIDE SEQUENCE [LARGE SCALE GENOMIC DNA]</scope>
    <source>
        <strain evidence="10">s-11</strain>
    </source>
</reference>
<keyword evidence="10" id="KW-1185">Reference proteome</keyword>
<accession>A0A7W1XAX9</accession>
<dbReference type="InterPro" id="IPR036597">
    <property type="entry name" value="Fido-like_dom_sf"/>
</dbReference>
<name>A0A7W1XAX9_9BACL</name>